<dbReference type="Proteomes" id="UP000325161">
    <property type="component" value="Chromosome"/>
</dbReference>
<dbReference type="SUPFAM" id="SSF53822">
    <property type="entry name" value="Periplasmic binding protein-like I"/>
    <property type="match status" value="1"/>
</dbReference>
<evidence type="ECO:0000313" key="2">
    <source>
        <dbReference type="EMBL" id="QEI08301.1"/>
    </source>
</evidence>
<feature type="chain" id="PRO_5022942300" description="ABC transporter substrate-binding protein" evidence="1">
    <location>
        <begin position="21"/>
        <end position="329"/>
    </location>
</feature>
<dbReference type="KEGG" id="pacr:FXN63_22545"/>
<dbReference type="InterPro" id="IPR007487">
    <property type="entry name" value="ABC_transpt-TYRBP-like"/>
</dbReference>
<evidence type="ECO:0000256" key="1">
    <source>
        <dbReference type="SAM" id="SignalP"/>
    </source>
</evidence>
<feature type="signal peptide" evidence="1">
    <location>
        <begin position="1"/>
        <end position="20"/>
    </location>
</feature>
<gene>
    <name evidence="2" type="ORF">FXN63_22545</name>
</gene>
<name>A0A5C0B609_9BURK</name>
<proteinExistence type="predicted"/>
<keyword evidence="3" id="KW-1185">Reference proteome</keyword>
<dbReference type="AlphaFoldDB" id="A0A5C0B609"/>
<evidence type="ECO:0008006" key="4">
    <source>
        <dbReference type="Google" id="ProtNLM"/>
    </source>
</evidence>
<dbReference type="RefSeq" id="WP_148817746.1">
    <property type="nucleotide sequence ID" value="NZ_CP043046.1"/>
</dbReference>
<organism evidence="2 3">
    <name type="scientific">Pigmentiphaga aceris</name>
    <dbReference type="NCBI Taxonomy" id="1940612"/>
    <lineage>
        <taxon>Bacteria</taxon>
        <taxon>Pseudomonadati</taxon>
        <taxon>Pseudomonadota</taxon>
        <taxon>Betaproteobacteria</taxon>
        <taxon>Burkholderiales</taxon>
        <taxon>Alcaligenaceae</taxon>
        <taxon>Pigmentiphaga</taxon>
    </lineage>
</organism>
<accession>A0A5C0B609</accession>
<dbReference type="EMBL" id="CP043046">
    <property type="protein sequence ID" value="QEI08301.1"/>
    <property type="molecule type" value="Genomic_DNA"/>
</dbReference>
<protein>
    <recommendedName>
        <fullName evidence="4">ABC transporter substrate-binding protein</fullName>
    </recommendedName>
</protein>
<dbReference type="Gene3D" id="3.40.50.2300">
    <property type="match status" value="2"/>
</dbReference>
<keyword evidence="1" id="KW-0732">Signal</keyword>
<dbReference type="PANTHER" id="PTHR35271:SF1">
    <property type="entry name" value="ABC TRANSPORTER, SUBSTRATE-BINDING LIPOPROTEIN"/>
    <property type="match status" value="1"/>
</dbReference>
<reference evidence="2 3" key="1">
    <citation type="submission" date="2019-08" db="EMBL/GenBank/DDBJ databases">
        <title>Amphibian skin-associated Pigmentiphaga: genome sequence and occurrence across geography and hosts.</title>
        <authorList>
            <person name="Bletz M.C."/>
            <person name="Bunk B."/>
            <person name="Sproeer C."/>
            <person name="Biwer P."/>
            <person name="Reiter S."/>
            <person name="Rabemananjara F.C.E."/>
            <person name="Schulz S."/>
            <person name="Overmann J."/>
            <person name="Vences M."/>
        </authorList>
    </citation>
    <scope>NUCLEOTIDE SEQUENCE [LARGE SCALE GENOMIC DNA]</scope>
    <source>
        <strain evidence="2 3">Mada1488</strain>
    </source>
</reference>
<dbReference type="OrthoDB" id="9776955at2"/>
<dbReference type="PANTHER" id="PTHR35271">
    <property type="entry name" value="ABC TRANSPORTER, SUBSTRATE-BINDING LIPOPROTEIN-RELATED"/>
    <property type="match status" value="1"/>
</dbReference>
<dbReference type="Pfam" id="PF04392">
    <property type="entry name" value="ABC_sub_bind"/>
    <property type="match status" value="1"/>
</dbReference>
<dbReference type="InterPro" id="IPR028082">
    <property type="entry name" value="Peripla_BP_I"/>
</dbReference>
<evidence type="ECO:0000313" key="3">
    <source>
        <dbReference type="Proteomes" id="UP000325161"/>
    </source>
</evidence>
<sequence>MIKRCAWVLALCLLSTSAWAQATKRVMIITNRGCEEVCLGFQRYVESQGPAQFIVRDANGDVRKVAEFVAEARKTRPDLVATWGTGITLAAIGPIDAVDPARHLTDIPVVYMYVGNPVASKISRDTEVSGRPNVAGANTAVPLDAQLNVLSAYRDIKTIGMIYNTDEPAAVSQAAEARLAMQKRGFKVIEEKLPDALASGTNAPAIIAPALQRLADAKPDFIYYVGSTFTLRYIDPISEGAVAFGIPMFTAQEPSYRAGDILIGLISPLPGVGQIAGYQAAQILFHDKTPGNLVSPTLTRHSVLINMKAARALKLYPPMKLLQFAEVSE</sequence>